<keyword evidence="4" id="KW-1185">Reference proteome</keyword>
<evidence type="ECO:0000256" key="1">
    <source>
        <dbReference type="PROSITE-ProRule" id="PRU00182"/>
    </source>
</evidence>
<reference evidence="3" key="2">
    <citation type="journal article" date="2021" name="Sci. Rep.">
        <title>The distribution of antibiotic resistance genes in chicken gut microbiota commensals.</title>
        <authorList>
            <person name="Juricova H."/>
            <person name="Matiasovicova J."/>
            <person name="Kubasova T."/>
            <person name="Cejkova D."/>
            <person name="Rychlik I."/>
        </authorList>
    </citation>
    <scope>NUCLEOTIDE SEQUENCE</scope>
    <source>
        <strain evidence="3">An420c</strain>
    </source>
</reference>
<dbReference type="Gene3D" id="3.30.1370.160">
    <property type="match status" value="1"/>
</dbReference>
<name>A0A938WYG9_9CLOT</name>
<proteinExistence type="predicted"/>
<dbReference type="InterPro" id="IPR012677">
    <property type="entry name" value="Nucleotide-bd_a/b_plait_sf"/>
</dbReference>
<dbReference type="CDD" id="cd00165">
    <property type="entry name" value="S4"/>
    <property type="match status" value="1"/>
</dbReference>
<dbReference type="SUPFAM" id="SSF55174">
    <property type="entry name" value="Alpha-L RNA-binding motif"/>
    <property type="match status" value="1"/>
</dbReference>
<dbReference type="Proteomes" id="UP000713880">
    <property type="component" value="Unassembled WGS sequence"/>
</dbReference>
<feature type="domain" description="RNA-binding S4" evidence="2">
    <location>
        <begin position="175"/>
        <end position="235"/>
    </location>
</feature>
<dbReference type="PANTHER" id="PTHR13633">
    <property type="entry name" value="MITOCHONDRIAL TRANSCRIPTION RESCUE FACTOR 1"/>
    <property type="match status" value="1"/>
</dbReference>
<dbReference type="GO" id="GO:0003723">
    <property type="term" value="F:RNA binding"/>
    <property type="evidence" value="ECO:0007669"/>
    <property type="project" value="UniProtKB-KW"/>
</dbReference>
<sequence>MTKEELLLQKRFVELSKTAFNRGIVMFSDFLNLNELNILHTTPKAMFSSRYETFGGYGLSERQMAAFLPDALYYEYQYPITALEIRPAAPKFAEALTHRDYLGAVMNLGIERSKLGDILTYEDAAVLFVKEELASYITEQLSRVRHTVVKTTVLPSFQEDYEPKYETIRGTVPSIRLDTVLSLAFPMSRSKITDFIEGGRVFVNGRLITSNGYRLNSGDYISVRKMGRIMYEDIISGTKKGRFLISVRKYGS</sequence>
<keyword evidence="1" id="KW-0694">RNA-binding</keyword>
<comment type="caution">
    <text evidence="3">The sequence shown here is derived from an EMBL/GenBank/DDBJ whole genome shotgun (WGS) entry which is preliminary data.</text>
</comment>
<dbReference type="SMART" id="SM00363">
    <property type="entry name" value="S4"/>
    <property type="match status" value="1"/>
</dbReference>
<dbReference type="EMBL" id="JACJLV010000005">
    <property type="protein sequence ID" value="MBM6825991.1"/>
    <property type="molecule type" value="Genomic_DNA"/>
</dbReference>
<evidence type="ECO:0000259" key="2">
    <source>
        <dbReference type="SMART" id="SM00363"/>
    </source>
</evidence>
<dbReference type="Pfam" id="PF01479">
    <property type="entry name" value="S4"/>
    <property type="match status" value="1"/>
</dbReference>
<dbReference type="PROSITE" id="PS50889">
    <property type="entry name" value="S4"/>
    <property type="match status" value="1"/>
</dbReference>
<gene>
    <name evidence="3" type="ORF">H6A13_02575</name>
</gene>
<dbReference type="RefSeq" id="WP_204908056.1">
    <property type="nucleotide sequence ID" value="NZ_JACJLV010000005.1"/>
</dbReference>
<protein>
    <submittedName>
        <fullName evidence="3">RNA-binding protein</fullName>
    </submittedName>
</protein>
<dbReference type="PANTHER" id="PTHR13633:SF3">
    <property type="entry name" value="MITOCHONDRIAL TRANSCRIPTION RESCUE FACTOR 1"/>
    <property type="match status" value="1"/>
</dbReference>
<dbReference type="AlphaFoldDB" id="A0A938WYG9"/>
<dbReference type="InterPro" id="IPR002942">
    <property type="entry name" value="S4_RNA-bd"/>
</dbReference>
<evidence type="ECO:0000313" key="4">
    <source>
        <dbReference type="Proteomes" id="UP000713880"/>
    </source>
</evidence>
<evidence type="ECO:0000313" key="3">
    <source>
        <dbReference type="EMBL" id="MBM6825991.1"/>
    </source>
</evidence>
<dbReference type="Gene3D" id="3.10.290.10">
    <property type="entry name" value="RNA-binding S4 domain"/>
    <property type="match status" value="1"/>
</dbReference>
<accession>A0A938WYG9</accession>
<reference evidence="3" key="1">
    <citation type="submission" date="2020-08" db="EMBL/GenBank/DDBJ databases">
        <authorList>
            <person name="Cejkova D."/>
            <person name="Kubasova T."/>
            <person name="Jahodarova E."/>
            <person name="Rychlik I."/>
        </authorList>
    </citation>
    <scope>NUCLEOTIDE SEQUENCE</scope>
    <source>
        <strain evidence="3">An420c</strain>
    </source>
</reference>
<dbReference type="Pfam" id="PF17774">
    <property type="entry name" value="YlmH_RBD"/>
    <property type="match status" value="1"/>
</dbReference>
<organism evidence="3 4">
    <name type="scientific">Mordavella massiliensis</name>
    <dbReference type="NCBI Taxonomy" id="1871024"/>
    <lineage>
        <taxon>Bacteria</taxon>
        <taxon>Bacillati</taxon>
        <taxon>Bacillota</taxon>
        <taxon>Clostridia</taxon>
        <taxon>Eubacteriales</taxon>
        <taxon>Clostridiaceae</taxon>
        <taxon>Mordavella</taxon>
    </lineage>
</organism>
<dbReference type="Gene3D" id="3.30.70.330">
    <property type="match status" value="1"/>
</dbReference>
<dbReference type="InterPro" id="IPR036986">
    <property type="entry name" value="S4_RNA-bd_sf"/>
</dbReference>
<dbReference type="InterPro" id="IPR040591">
    <property type="entry name" value="RqcP2_RBD"/>
</dbReference>